<comment type="caution">
    <text evidence="13">The sequence shown here is derived from an EMBL/GenBank/DDBJ whole genome shotgun (WGS) entry which is preliminary data.</text>
</comment>
<evidence type="ECO:0000256" key="7">
    <source>
        <dbReference type="ARBA" id="ARBA00032345"/>
    </source>
</evidence>
<feature type="domain" description="EngA-type G" evidence="12">
    <location>
        <begin position="3"/>
        <end position="167"/>
    </location>
</feature>
<evidence type="ECO:0000256" key="6">
    <source>
        <dbReference type="ARBA" id="ARBA00023134"/>
    </source>
</evidence>
<dbReference type="Pfam" id="PF01926">
    <property type="entry name" value="MMR_HSR1"/>
    <property type="match status" value="2"/>
</dbReference>
<evidence type="ECO:0000256" key="9">
    <source>
        <dbReference type="PROSITE-ProRule" id="PRU01049"/>
    </source>
</evidence>
<dbReference type="InterPro" id="IPR006073">
    <property type="entry name" value="GTP-bd"/>
</dbReference>
<feature type="binding site" evidence="8">
    <location>
        <begin position="56"/>
        <end position="60"/>
    </location>
    <ligand>
        <name>GTP</name>
        <dbReference type="ChEBI" id="CHEBI:37565"/>
        <label>1</label>
    </ligand>
</feature>
<evidence type="ECO:0000259" key="12">
    <source>
        <dbReference type="PROSITE" id="PS51712"/>
    </source>
</evidence>
<evidence type="ECO:0000256" key="11">
    <source>
        <dbReference type="SAM" id="MobiDB-lite"/>
    </source>
</evidence>
<feature type="region of interest" description="Disordered" evidence="11">
    <location>
        <begin position="165"/>
        <end position="197"/>
    </location>
</feature>
<dbReference type="InterPro" id="IPR005225">
    <property type="entry name" value="Small_GTP-bd"/>
</dbReference>
<dbReference type="RefSeq" id="WP_200339957.1">
    <property type="nucleotide sequence ID" value="NZ_NRRL01000012.1"/>
</dbReference>
<feature type="binding site" evidence="8">
    <location>
        <begin position="9"/>
        <end position="16"/>
    </location>
    <ligand>
        <name>GTP</name>
        <dbReference type="ChEBI" id="CHEBI:37565"/>
        <label>1</label>
    </ligand>
</feature>
<name>A0ABS1DBM7_9PROT</name>
<dbReference type="NCBIfam" id="TIGR00231">
    <property type="entry name" value="small_GTP"/>
    <property type="match status" value="2"/>
</dbReference>
<dbReference type="InterPro" id="IPR015946">
    <property type="entry name" value="KH_dom-like_a/b"/>
</dbReference>
<dbReference type="PRINTS" id="PR00326">
    <property type="entry name" value="GTP1OBG"/>
</dbReference>
<dbReference type="NCBIfam" id="TIGR03594">
    <property type="entry name" value="GTPase_EngA"/>
    <property type="match status" value="1"/>
</dbReference>
<comment type="function">
    <text evidence="8 10">GTPase that plays an essential role in the late steps of ribosome biogenesis.</text>
</comment>
<gene>
    <name evidence="8" type="primary">der</name>
    <name evidence="13" type="ORF">CKO28_07075</name>
</gene>
<dbReference type="Gene3D" id="3.30.300.20">
    <property type="match status" value="1"/>
</dbReference>
<keyword evidence="3 8" id="KW-0690">Ribosome biogenesis</keyword>
<reference evidence="13 14" key="1">
    <citation type="journal article" date="2020" name="Microorganisms">
        <title>Osmotic Adaptation and Compatible Solute Biosynthesis of Phototrophic Bacteria as Revealed from Genome Analyses.</title>
        <authorList>
            <person name="Imhoff J.F."/>
            <person name="Rahn T."/>
            <person name="Kunzel S."/>
            <person name="Keller A."/>
            <person name="Neulinger S.C."/>
        </authorList>
    </citation>
    <scope>NUCLEOTIDE SEQUENCE [LARGE SCALE GENOMIC DNA]</scope>
    <source>
        <strain evidence="13 14">DSM 9895</strain>
    </source>
</reference>
<evidence type="ECO:0000256" key="1">
    <source>
        <dbReference type="ARBA" id="ARBA00008279"/>
    </source>
</evidence>
<evidence type="ECO:0000256" key="3">
    <source>
        <dbReference type="ARBA" id="ARBA00022517"/>
    </source>
</evidence>
<evidence type="ECO:0000256" key="10">
    <source>
        <dbReference type="RuleBase" id="RU004481"/>
    </source>
</evidence>
<evidence type="ECO:0000256" key="5">
    <source>
        <dbReference type="ARBA" id="ARBA00022741"/>
    </source>
</evidence>
<keyword evidence="5 8" id="KW-0547">Nucleotide-binding</keyword>
<evidence type="ECO:0000256" key="8">
    <source>
        <dbReference type="HAMAP-Rule" id="MF_00195"/>
    </source>
</evidence>
<sequence>MTLTVAIVGRPNVGKSTLFNRLTGRRTALVDDTPGVTRDRREGEGALFDLTFRLFDTAGLEDVDDDSLEARMRRQSEIAIQEADVVLMMLDARAGVTATDEIFADKLRRGDKPVLVLANKCEGQAGQAGLAEAFTLGLGDPVAFSAEHGIGLEEVHELLSEVAQATGQAEEPAADVGAHGQGADGEGAQAEADGEDAQPAVDVGPLRLAIVGRPNAGKSTLVNRLLGEERLLTGPEAGITRDSIAVDWVYKDRAIKLVDTAGLRRKSRVDAKLEKLAVADALRAVQFAHVVVLVIDGEQGLDKQDLTIANQTIQEGRGLVLALNKWDAIGDRDAARKAVSDRLTRSLPQVKGVPVVPVSGLKGTGMENLLDQVMRVYDLWNRKFATPDLNHWLSEVEAANPPPSVGGKRCRLKYISQPKARPPTFVLFCSRPKDLSDAYLRYLENELRHDFDLPAVPVRFQLKKSKNPYA</sequence>
<evidence type="ECO:0000313" key="14">
    <source>
        <dbReference type="Proteomes" id="UP001296873"/>
    </source>
</evidence>
<dbReference type="HAMAP" id="MF_00195">
    <property type="entry name" value="GTPase_Der"/>
    <property type="match status" value="1"/>
</dbReference>
<dbReference type="SUPFAM" id="SSF52540">
    <property type="entry name" value="P-loop containing nucleoside triphosphate hydrolases"/>
    <property type="match status" value="2"/>
</dbReference>
<dbReference type="PANTHER" id="PTHR43834">
    <property type="entry name" value="GTPASE DER"/>
    <property type="match status" value="1"/>
</dbReference>
<keyword evidence="6 8" id="KW-0342">GTP-binding</keyword>
<feature type="domain" description="EngA-type G" evidence="12">
    <location>
        <begin position="206"/>
        <end position="381"/>
    </location>
</feature>
<protein>
    <recommendedName>
        <fullName evidence="2 8">GTPase Der</fullName>
    </recommendedName>
    <alternativeName>
        <fullName evidence="7 8">GTP-binding protein EngA</fullName>
    </alternativeName>
</protein>
<feature type="binding site" evidence="8">
    <location>
        <begin position="259"/>
        <end position="263"/>
    </location>
    <ligand>
        <name>GTP</name>
        <dbReference type="ChEBI" id="CHEBI:37565"/>
        <label>2</label>
    </ligand>
</feature>
<comment type="similarity">
    <text evidence="1 8 9 10">Belongs to the TRAFAC class TrmE-Era-EngA-EngB-Septin-like GTPase superfamily. EngA (Der) GTPase family.</text>
</comment>
<keyword evidence="14" id="KW-1185">Reference proteome</keyword>
<keyword evidence="4 10" id="KW-0677">Repeat</keyword>
<dbReference type="InterPro" id="IPR032859">
    <property type="entry name" value="KH_dom-like"/>
</dbReference>
<dbReference type="InterPro" id="IPR016484">
    <property type="entry name" value="GTPase_Der"/>
</dbReference>
<dbReference type="Gene3D" id="3.40.50.300">
    <property type="entry name" value="P-loop containing nucleotide triphosphate hydrolases"/>
    <property type="match status" value="2"/>
</dbReference>
<dbReference type="InterPro" id="IPR031166">
    <property type="entry name" value="G_ENGA"/>
</dbReference>
<comment type="subunit">
    <text evidence="8">Associates with the 50S ribosomal subunit.</text>
</comment>
<evidence type="ECO:0000256" key="4">
    <source>
        <dbReference type="ARBA" id="ARBA00022737"/>
    </source>
</evidence>
<dbReference type="PIRSF" id="PIRSF006485">
    <property type="entry name" value="GTP-binding_EngA"/>
    <property type="match status" value="1"/>
</dbReference>
<dbReference type="PROSITE" id="PS51712">
    <property type="entry name" value="G_ENGA"/>
    <property type="match status" value="2"/>
</dbReference>
<evidence type="ECO:0000313" key="13">
    <source>
        <dbReference type="EMBL" id="MBK1667795.1"/>
    </source>
</evidence>
<dbReference type="CDD" id="cd01895">
    <property type="entry name" value="EngA2"/>
    <property type="match status" value="1"/>
</dbReference>
<accession>A0ABS1DBM7</accession>
<dbReference type="CDD" id="cd01894">
    <property type="entry name" value="EngA1"/>
    <property type="match status" value="1"/>
</dbReference>
<evidence type="ECO:0000256" key="2">
    <source>
        <dbReference type="ARBA" id="ARBA00020953"/>
    </source>
</evidence>
<feature type="binding site" evidence="8">
    <location>
        <begin position="212"/>
        <end position="219"/>
    </location>
    <ligand>
        <name>GTP</name>
        <dbReference type="ChEBI" id="CHEBI:37565"/>
        <label>2</label>
    </ligand>
</feature>
<dbReference type="PANTHER" id="PTHR43834:SF6">
    <property type="entry name" value="GTPASE DER"/>
    <property type="match status" value="1"/>
</dbReference>
<dbReference type="EMBL" id="NRRL01000012">
    <property type="protein sequence ID" value="MBK1667795.1"/>
    <property type="molecule type" value="Genomic_DNA"/>
</dbReference>
<proteinExistence type="inferred from homology"/>
<dbReference type="InterPro" id="IPR027417">
    <property type="entry name" value="P-loop_NTPase"/>
</dbReference>
<organism evidence="13 14">
    <name type="scientific">Rhodovibrio sodomensis</name>
    <dbReference type="NCBI Taxonomy" id="1088"/>
    <lineage>
        <taxon>Bacteria</taxon>
        <taxon>Pseudomonadati</taxon>
        <taxon>Pseudomonadota</taxon>
        <taxon>Alphaproteobacteria</taxon>
        <taxon>Rhodospirillales</taxon>
        <taxon>Rhodovibrionaceae</taxon>
        <taxon>Rhodovibrio</taxon>
    </lineage>
</organism>
<feature type="binding site" evidence="8">
    <location>
        <begin position="119"/>
        <end position="122"/>
    </location>
    <ligand>
        <name>GTP</name>
        <dbReference type="ChEBI" id="CHEBI:37565"/>
        <label>1</label>
    </ligand>
</feature>
<feature type="binding site" evidence="8">
    <location>
        <begin position="324"/>
        <end position="327"/>
    </location>
    <ligand>
        <name>GTP</name>
        <dbReference type="ChEBI" id="CHEBI:37565"/>
        <label>2</label>
    </ligand>
</feature>
<dbReference type="Pfam" id="PF14714">
    <property type="entry name" value="KH_dom-like"/>
    <property type="match status" value="1"/>
</dbReference>
<dbReference type="Proteomes" id="UP001296873">
    <property type="component" value="Unassembled WGS sequence"/>
</dbReference>